<keyword evidence="1" id="KW-0472">Membrane</keyword>
<name>X0UQH5_9ZZZZ</name>
<sequence>MLRVKMVSLKRRKVERERGVTLIELMLVVGIMGIVLAATYNMFDFQQKSYSVQDNVA</sequence>
<feature type="non-terminal residue" evidence="2">
    <location>
        <position position="57"/>
    </location>
</feature>
<organism evidence="2">
    <name type="scientific">marine sediment metagenome</name>
    <dbReference type="NCBI Taxonomy" id="412755"/>
    <lineage>
        <taxon>unclassified sequences</taxon>
        <taxon>metagenomes</taxon>
        <taxon>ecological metagenomes</taxon>
    </lineage>
</organism>
<proteinExistence type="predicted"/>
<gene>
    <name evidence="2" type="ORF">S01H1_29511</name>
</gene>
<dbReference type="AlphaFoldDB" id="X0UQH5"/>
<dbReference type="PROSITE" id="PS00409">
    <property type="entry name" value="PROKAR_NTER_METHYL"/>
    <property type="match status" value="1"/>
</dbReference>
<evidence type="ECO:0000313" key="2">
    <source>
        <dbReference type="EMBL" id="GAF90755.1"/>
    </source>
</evidence>
<dbReference type="EMBL" id="BARS01018104">
    <property type="protein sequence ID" value="GAF90755.1"/>
    <property type="molecule type" value="Genomic_DNA"/>
</dbReference>
<dbReference type="SUPFAM" id="SSF54523">
    <property type="entry name" value="Pili subunits"/>
    <property type="match status" value="1"/>
</dbReference>
<dbReference type="Pfam" id="PF07963">
    <property type="entry name" value="N_methyl"/>
    <property type="match status" value="1"/>
</dbReference>
<feature type="transmembrane region" description="Helical" evidence="1">
    <location>
        <begin position="21"/>
        <end position="43"/>
    </location>
</feature>
<comment type="caution">
    <text evidence="2">The sequence shown here is derived from an EMBL/GenBank/DDBJ whole genome shotgun (WGS) entry which is preliminary data.</text>
</comment>
<keyword evidence="1" id="KW-0812">Transmembrane</keyword>
<dbReference type="InterPro" id="IPR045584">
    <property type="entry name" value="Pilin-like"/>
</dbReference>
<reference evidence="2" key="1">
    <citation type="journal article" date="2014" name="Front. Microbiol.">
        <title>High frequency of phylogenetically diverse reductive dehalogenase-homologous genes in deep subseafloor sedimentary metagenomes.</title>
        <authorList>
            <person name="Kawai M."/>
            <person name="Futagami T."/>
            <person name="Toyoda A."/>
            <person name="Takaki Y."/>
            <person name="Nishi S."/>
            <person name="Hori S."/>
            <person name="Arai W."/>
            <person name="Tsubouchi T."/>
            <person name="Morono Y."/>
            <person name="Uchiyama I."/>
            <person name="Ito T."/>
            <person name="Fujiyama A."/>
            <person name="Inagaki F."/>
            <person name="Takami H."/>
        </authorList>
    </citation>
    <scope>NUCLEOTIDE SEQUENCE</scope>
    <source>
        <strain evidence="2">Expedition CK06-06</strain>
    </source>
</reference>
<dbReference type="NCBIfam" id="TIGR02532">
    <property type="entry name" value="IV_pilin_GFxxxE"/>
    <property type="match status" value="1"/>
</dbReference>
<accession>X0UQH5</accession>
<evidence type="ECO:0008006" key="3">
    <source>
        <dbReference type="Google" id="ProtNLM"/>
    </source>
</evidence>
<keyword evidence="1" id="KW-1133">Transmembrane helix</keyword>
<protein>
    <recommendedName>
        <fullName evidence="3">Prepilin-type N-terminal cleavage/methylation domain-containing protein</fullName>
    </recommendedName>
</protein>
<evidence type="ECO:0000256" key="1">
    <source>
        <dbReference type="SAM" id="Phobius"/>
    </source>
</evidence>
<dbReference type="InterPro" id="IPR012902">
    <property type="entry name" value="N_methyl_site"/>
</dbReference>